<name>A0A286UQB4_9AGAM</name>
<protein>
    <submittedName>
        <fullName evidence="2">Uncharacterized protein</fullName>
    </submittedName>
</protein>
<feature type="region of interest" description="Disordered" evidence="1">
    <location>
        <begin position="156"/>
        <end position="212"/>
    </location>
</feature>
<organism evidence="2 3">
    <name type="scientific">Pyrrhoderma noxium</name>
    <dbReference type="NCBI Taxonomy" id="2282107"/>
    <lineage>
        <taxon>Eukaryota</taxon>
        <taxon>Fungi</taxon>
        <taxon>Dikarya</taxon>
        <taxon>Basidiomycota</taxon>
        <taxon>Agaricomycotina</taxon>
        <taxon>Agaricomycetes</taxon>
        <taxon>Hymenochaetales</taxon>
        <taxon>Hymenochaetaceae</taxon>
        <taxon>Pyrrhoderma</taxon>
    </lineage>
</organism>
<keyword evidence="3" id="KW-1185">Reference proteome</keyword>
<proteinExistence type="predicted"/>
<feature type="compositionally biased region" description="Pro residues" evidence="1">
    <location>
        <begin position="63"/>
        <end position="72"/>
    </location>
</feature>
<feature type="compositionally biased region" description="Basic and acidic residues" evidence="1">
    <location>
        <begin position="156"/>
        <end position="173"/>
    </location>
</feature>
<feature type="compositionally biased region" description="Polar residues" evidence="1">
    <location>
        <begin position="1"/>
        <end position="35"/>
    </location>
</feature>
<feature type="region of interest" description="Disordered" evidence="1">
    <location>
        <begin position="1"/>
        <end position="74"/>
    </location>
</feature>
<comment type="caution">
    <text evidence="2">The sequence shown here is derived from an EMBL/GenBank/DDBJ whole genome shotgun (WGS) entry which is preliminary data.</text>
</comment>
<dbReference type="InParanoid" id="A0A286UQB4"/>
<dbReference type="AlphaFoldDB" id="A0A286UQB4"/>
<gene>
    <name evidence="2" type="ORF">PNOK_0174800</name>
</gene>
<feature type="compositionally biased region" description="Polar residues" evidence="1">
    <location>
        <begin position="177"/>
        <end position="203"/>
    </location>
</feature>
<feature type="compositionally biased region" description="Basic and acidic residues" evidence="1">
    <location>
        <begin position="46"/>
        <end position="59"/>
    </location>
</feature>
<evidence type="ECO:0000256" key="1">
    <source>
        <dbReference type="SAM" id="MobiDB-lite"/>
    </source>
</evidence>
<dbReference type="Proteomes" id="UP000217199">
    <property type="component" value="Unassembled WGS sequence"/>
</dbReference>
<reference evidence="2 3" key="1">
    <citation type="journal article" date="2017" name="Mol. Ecol.">
        <title>Comparative and population genomic landscape of Phellinus noxius: A hypervariable fungus causing root rot in trees.</title>
        <authorList>
            <person name="Chung C.L."/>
            <person name="Lee T.J."/>
            <person name="Akiba M."/>
            <person name="Lee H.H."/>
            <person name="Kuo T.H."/>
            <person name="Liu D."/>
            <person name="Ke H.M."/>
            <person name="Yokoi T."/>
            <person name="Roa M.B."/>
            <person name="Lu M.J."/>
            <person name="Chang Y.Y."/>
            <person name="Ann P.J."/>
            <person name="Tsai J.N."/>
            <person name="Chen C.Y."/>
            <person name="Tzean S.S."/>
            <person name="Ota Y."/>
            <person name="Hattori T."/>
            <person name="Sahashi N."/>
            <person name="Liou R.F."/>
            <person name="Kikuchi T."/>
            <person name="Tsai I.J."/>
        </authorList>
    </citation>
    <scope>NUCLEOTIDE SEQUENCE [LARGE SCALE GENOMIC DNA]</scope>
    <source>
        <strain evidence="2 3">FFPRI411160</strain>
    </source>
</reference>
<evidence type="ECO:0000313" key="3">
    <source>
        <dbReference type="Proteomes" id="UP000217199"/>
    </source>
</evidence>
<dbReference type="OrthoDB" id="3365514at2759"/>
<dbReference type="EMBL" id="NBII01000002">
    <property type="protein sequence ID" value="PAV21791.1"/>
    <property type="molecule type" value="Genomic_DNA"/>
</dbReference>
<accession>A0A286UQB4</accession>
<sequence>MSLTTPDDNSQVGMSPKSNGPSSQQHTRKPSSASANVADAIKSRNKPKDKFSAKEKSNNKDSMPPPPDPPQPQAILEPEIRALEECLMNATVSIAQIFGFYTDVKRLDVQKHAPHPPRSMVSALELDLACYDQICDGLESRIAHAISVLERDLRKEENRLREEEEEKAREKAAEPTPSIQDMETENSTEGVFKSQQTSPSGPITGTGKLPLRRPSKVSLSTLHRNPFPLKLDLSAASLRIGADEAGFDMSSLGNMNTLGGMDSLGRIPGLASPVTLAPKSARPLASEELHSEIFAAFASSDTQGMSQHVDIDLTGDPDQHIDIDLTLDENMPVSTGIDMLTQGGSADKPIDIDNIGDLDLGDVHMQDLATTVGSLFSPPTNTSELSGDNASSGVDSILHAFSENQSQQDSIFASLNIGQQASAPELSNNAREGIEFPETVGDDHSTNFDYLFNEQGGR</sequence>
<evidence type="ECO:0000313" key="2">
    <source>
        <dbReference type="EMBL" id="PAV21791.1"/>
    </source>
</evidence>